<dbReference type="KEGG" id="bhc:JFL75_09655"/>
<evidence type="ECO:0000256" key="1">
    <source>
        <dbReference type="ARBA" id="ARBA00004418"/>
    </source>
</evidence>
<dbReference type="InterPro" id="IPR050490">
    <property type="entry name" value="Bact_solute-bd_prot1"/>
</dbReference>
<sequence>MKRLLLCMVVLLLAAGLFAGGQPDGGSSGSGQKPVTIRVIKIDDPLEAMAFRDIVNEFHQIENGKYAHVNVEFDIKPFAELFPSITKAVATKADIDIAMVDGPNVRHFAFNNVIRDLTEYFSPEELKTWAPQSVEEGSYAGRFYGPPLAQSAQLLWYNVDMMNEAGIDVSNTAGWKLGPNGEALRNFQKLTVDRNGDGTPEVFALNTDGPWDYFYGLTNRSAGRKGSNTYKAVADDGITFVGYFDTPEAIAAFQFQQDLVYKYKVKSAQTITNQMFTGLSATHFYQDMIIGTQKDMFPDFKMGAIEPTYWETPICHTGSWHYGILTTSPHFEEALAFVKFAASDAGAKYIWKYKNQFPANVNLYNSIDEFVDPASPRHLMVEYFQKAGVMRIATPAYTEYNTLFTEFWQSLMAGERDVPALTRKYAAEMQKAAQPYKGWNSR</sequence>
<keyword evidence="7" id="KW-0449">Lipoprotein</keyword>
<dbReference type="GO" id="GO:0042597">
    <property type="term" value="C:periplasmic space"/>
    <property type="evidence" value="ECO:0007669"/>
    <property type="project" value="UniProtKB-SubCell"/>
</dbReference>
<dbReference type="InterPro" id="IPR006059">
    <property type="entry name" value="SBP"/>
</dbReference>
<dbReference type="Gene3D" id="3.40.190.10">
    <property type="entry name" value="Periplasmic binding protein-like II"/>
    <property type="match status" value="1"/>
</dbReference>
<evidence type="ECO:0000256" key="3">
    <source>
        <dbReference type="ARBA" id="ARBA00022475"/>
    </source>
</evidence>
<evidence type="ECO:0000256" key="6">
    <source>
        <dbReference type="ARBA" id="ARBA00023139"/>
    </source>
</evidence>
<name>A0A7T7XRL3_9SPIR</name>
<dbReference type="PANTHER" id="PTHR43649:SF33">
    <property type="entry name" value="POLYGALACTURONAN_RHAMNOGALACTURONAN-BINDING PROTEIN YTCQ"/>
    <property type="match status" value="1"/>
</dbReference>
<evidence type="ECO:0000256" key="5">
    <source>
        <dbReference type="ARBA" id="ARBA00023136"/>
    </source>
</evidence>
<evidence type="ECO:0000313" key="10">
    <source>
        <dbReference type="Proteomes" id="UP000595917"/>
    </source>
</evidence>
<keyword evidence="3" id="KW-1003">Cell membrane</keyword>
<dbReference type="RefSeq" id="WP_215628463.1">
    <property type="nucleotide sequence ID" value="NZ_CP067089.2"/>
</dbReference>
<keyword evidence="6" id="KW-0564">Palmitate</keyword>
<accession>A0A7T7XRL3</accession>
<keyword evidence="10" id="KW-1185">Reference proteome</keyword>
<feature type="signal peptide" evidence="8">
    <location>
        <begin position="1"/>
        <end position="19"/>
    </location>
</feature>
<keyword evidence="4 8" id="KW-0732">Signal</keyword>
<dbReference type="EMBL" id="CP067089">
    <property type="protein sequence ID" value="QQO11154.1"/>
    <property type="molecule type" value="Genomic_DNA"/>
</dbReference>
<evidence type="ECO:0000256" key="8">
    <source>
        <dbReference type="SAM" id="SignalP"/>
    </source>
</evidence>
<dbReference type="AlphaFoldDB" id="A0A7T7XRL3"/>
<dbReference type="Proteomes" id="UP000595917">
    <property type="component" value="Chromosome"/>
</dbReference>
<dbReference type="Pfam" id="PF01547">
    <property type="entry name" value="SBP_bac_1"/>
    <property type="match status" value="1"/>
</dbReference>
<evidence type="ECO:0000256" key="4">
    <source>
        <dbReference type="ARBA" id="ARBA00022729"/>
    </source>
</evidence>
<dbReference type="PANTHER" id="PTHR43649">
    <property type="entry name" value="ARABINOSE-BINDING PROTEIN-RELATED"/>
    <property type="match status" value="1"/>
</dbReference>
<comment type="similarity">
    <text evidence="2">Belongs to the bacterial solute-binding protein 1 family.</text>
</comment>
<organism evidence="9 10">
    <name type="scientific">Breznakiella homolactica</name>
    <dbReference type="NCBI Taxonomy" id="2798577"/>
    <lineage>
        <taxon>Bacteria</taxon>
        <taxon>Pseudomonadati</taxon>
        <taxon>Spirochaetota</taxon>
        <taxon>Spirochaetia</taxon>
        <taxon>Spirochaetales</taxon>
        <taxon>Breznakiellaceae</taxon>
        <taxon>Breznakiella</taxon>
    </lineage>
</organism>
<comment type="subcellular location">
    <subcellularLocation>
        <location evidence="1">Periplasm</location>
    </subcellularLocation>
</comment>
<feature type="chain" id="PRO_5030912787" evidence="8">
    <location>
        <begin position="20"/>
        <end position="442"/>
    </location>
</feature>
<keyword evidence="5" id="KW-0472">Membrane</keyword>
<evidence type="ECO:0000313" key="9">
    <source>
        <dbReference type="EMBL" id="QQO11154.1"/>
    </source>
</evidence>
<reference evidence="9" key="1">
    <citation type="submission" date="2021-01" db="EMBL/GenBank/DDBJ databases">
        <title>Description of Breznakiella homolactica.</title>
        <authorList>
            <person name="Song Y."/>
            <person name="Brune A."/>
        </authorList>
    </citation>
    <scope>NUCLEOTIDE SEQUENCE</scope>
    <source>
        <strain evidence="9">RmG30</strain>
    </source>
</reference>
<gene>
    <name evidence="9" type="ORF">JFL75_09655</name>
</gene>
<proteinExistence type="inferred from homology"/>
<protein>
    <submittedName>
        <fullName evidence="9">Extracellular solute-binding protein</fullName>
    </submittedName>
</protein>
<dbReference type="SUPFAM" id="SSF53850">
    <property type="entry name" value="Periplasmic binding protein-like II"/>
    <property type="match status" value="1"/>
</dbReference>
<evidence type="ECO:0000256" key="7">
    <source>
        <dbReference type="ARBA" id="ARBA00023288"/>
    </source>
</evidence>
<evidence type="ECO:0000256" key="2">
    <source>
        <dbReference type="ARBA" id="ARBA00008520"/>
    </source>
</evidence>